<keyword evidence="2" id="KW-1185">Reference proteome</keyword>
<organism evidence="1">
    <name type="scientific">Brazilian cedratvirus IHUMI</name>
    <dbReference type="NCBI Taxonomy" id="2126980"/>
    <lineage>
        <taxon>Viruses</taxon>
        <taxon>Pithoviruses</taxon>
        <taxon>Orthocedratvirinae</taxon>
        <taxon>Alphacedratvirus</taxon>
        <taxon>Alphacedratvirus brasiliense</taxon>
    </lineage>
</organism>
<evidence type="ECO:0000313" key="2">
    <source>
        <dbReference type="Proteomes" id="UP000273054"/>
    </source>
</evidence>
<reference evidence="1" key="1">
    <citation type="submission" date="2018-03" db="EMBL/GenBank/DDBJ databases">
        <authorList>
            <consortium name="Urmite Genomes"/>
        </authorList>
    </citation>
    <scope>NUCLEOTIDE SEQUENCE [LARGE SCALE GENOMIC DNA]</scope>
    <source>
        <strain evidence="1">IHUMI-27.7</strain>
    </source>
</reference>
<name>A0A2R8FD58_9VIRU</name>
<sequence length="633" mass="73038">MQVCVMKPKFSGMFNSSCRGISVDVLKSWMQKAIRRGDEEGAVYAALCLFAFYTEEGLNQSHLGLEENKGETLPKKKVAKWPGRSIFSNLMNRFIVIGGEDIGIGALGALPLIDSYVDFFREEITEENFGDCVLQFVNLVVFMCRQPKSRLVSTSRVLIQDKDFMYELIPELLKWREEIEKNTDPVERVVYVLQNRDRGELFALLAVRYAYQLHLSKEKEIIEKRSSKDLKIRKTKCLIVYKLWNIYLEGGDETINLLYRWYTNENENWIYLVLATLTFVTAEVNTGCVKNKKGGPSPLELYHQALQSNLSPPDWAVDKHTKEGRNKGKGAMDFAKEGARIENAWHYSPKVLEMAYMRNKEEDEKQEAPSARKKIVPEEDETKLEYDFILSEEEEEEIRSSLRGQLLTSSAKRPVYLTPDYVYKGCFPNEKKYRQRFVCLQKRMEDLEKLGTKFVRVYFGSDSKDGLWMRSKNISRVPFSDWTYIEKEGGLEGGLVKIVNKESMGIRELHSVSDDIIMEVLFGKEFMFLSYLNAALLGVGDQNLRNNLLVEDGEGNLSSYLIDLEDNTGRKEITCWSGVFSKPGKKLEKIVLGGMEKYKRKEEVQDYIRSLGKREDVSFTQENYDMLCSLLEL</sequence>
<dbReference type="Proteomes" id="UP000273054">
    <property type="component" value="Segment"/>
</dbReference>
<proteinExistence type="predicted"/>
<evidence type="ECO:0000313" key="1">
    <source>
        <dbReference type="EMBL" id="SPN78856.1"/>
    </source>
</evidence>
<dbReference type="EMBL" id="LT994651">
    <property type="protein sequence ID" value="SPN78856.1"/>
    <property type="molecule type" value="Genomic_DNA"/>
</dbReference>
<gene>
    <name evidence="1" type="ORF">BRZCDTV_34</name>
</gene>
<accession>A0A2R8FD58</accession>
<protein>
    <submittedName>
        <fullName evidence="1">Uncharacterized protein</fullName>
    </submittedName>
</protein>